<sequence length="271" mass="30412">MRRHPNRLTRLTWALALLASPLSAHEFWIEPEVFALEEGAPVMAQTLVGSELKGATYSYNPQNFTRFEIVTDAGVQPVEGRLGDKPALNMVPEGRGLATIVHVTRDYSLTYREWEKFAAFCEHKDFTWAIGRHLERGLGQERVYERYSRHAKSLVALGDGAGADREVGLLTEIVAEANPYTDDLSGGFPVRVLYEGAPRADAQVELFERDAAGEVTIRLYRTDDQGRAMVEVKPGHFYLVDAVVMRELEVAEDTDPAWESLWASLTFEVPE</sequence>
<reference evidence="2 3" key="1">
    <citation type="submission" date="2017-07" db="EMBL/GenBank/DDBJ databases">
        <title>Genome Sequence of Antarctobacter heliothermus Strain SMS3 Isolated from a culture of the Diatom Skeletonema marinoi.</title>
        <authorList>
            <person name="Topel M."/>
            <person name="Pinder M.I.M."/>
            <person name="Johansson O.N."/>
            <person name="Kourtchenko O."/>
            <person name="Godhe A."/>
            <person name="Clarke A.K."/>
        </authorList>
    </citation>
    <scope>NUCLEOTIDE SEQUENCE [LARGE SCALE GENOMIC DNA]</scope>
    <source>
        <strain evidence="2 3">SMS3</strain>
    </source>
</reference>
<dbReference type="KEGG" id="aht:ANTHELSMS3_00343"/>
<protein>
    <recommendedName>
        <fullName evidence="4">Nickel uptake substrate-specific transmembrane region</fullName>
    </recommendedName>
</protein>
<feature type="signal peptide" evidence="1">
    <location>
        <begin position="1"/>
        <end position="24"/>
    </location>
</feature>
<feature type="chain" id="PRO_5012962673" description="Nickel uptake substrate-specific transmembrane region" evidence="1">
    <location>
        <begin position="25"/>
        <end position="271"/>
    </location>
</feature>
<evidence type="ECO:0000313" key="3">
    <source>
        <dbReference type="Proteomes" id="UP000203589"/>
    </source>
</evidence>
<accession>A0A222DYN7</accession>
<dbReference type="Proteomes" id="UP000203589">
    <property type="component" value="Chromosome"/>
</dbReference>
<proteinExistence type="predicted"/>
<dbReference type="Pfam" id="PF10670">
    <property type="entry name" value="DUF4198"/>
    <property type="match status" value="1"/>
</dbReference>
<evidence type="ECO:0000256" key="1">
    <source>
        <dbReference type="SAM" id="SignalP"/>
    </source>
</evidence>
<dbReference type="InterPro" id="IPR019613">
    <property type="entry name" value="DUF4198"/>
</dbReference>
<name>A0A222DYN7_9RHOB</name>
<keyword evidence="3" id="KW-1185">Reference proteome</keyword>
<organism evidence="2 3">
    <name type="scientific">Antarctobacter heliothermus</name>
    <dbReference type="NCBI Taxonomy" id="74033"/>
    <lineage>
        <taxon>Bacteria</taxon>
        <taxon>Pseudomonadati</taxon>
        <taxon>Pseudomonadota</taxon>
        <taxon>Alphaproteobacteria</taxon>
        <taxon>Rhodobacterales</taxon>
        <taxon>Roseobacteraceae</taxon>
        <taxon>Antarctobacter</taxon>
    </lineage>
</organism>
<evidence type="ECO:0000313" key="2">
    <source>
        <dbReference type="EMBL" id="ASP19067.1"/>
    </source>
</evidence>
<dbReference type="RefSeq" id="WP_198319865.1">
    <property type="nucleotide sequence ID" value="NZ_CP022540.1"/>
</dbReference>
<dbReference type="AlphaFoldDB" id="A0A222DYN7"/>
<dbReference type="EMBL" id="CP022540">
    <property type="protein sequence ID" value="ASP19067.1"/>
    <property type="molecule type" value="Genomic_DNA"/>
</dbReference>
<evidence type="ECO:0008006" key="4">
    <source>
        <dbReference type="Google" id="ProtNLM"/>
    </source>
</evidence>
<gene>
    <name evidence="2" type="ORF">ANTHELSMS3_00343</name>
</gene>
<keyword evidence="1" id="KW-0732">Signal</keyword>